<proteinExistence type="predicted"/>
<feature type="transmembrane region" description="Helical" evidence="1">
    <location>
        <begin position="108"/>
        <end position="128"/>
    </location>
</feature>
<dbReference type="KEGG" id="ngf:FRF71_07365"/>
<protein>
    <submittedName>
        <fullName evidence="2">DUF2975 domain-containing protein</fullName>
    </submittedName>
</protein>
<feature type="transmembrane region" description="Helical" evidence="1">
    <location>
        <begin position="58"/>
        <end position="81"/>
    </location>
</feature>
<keyword evidence="1" id="KW-0812">Transmembrane</keyword>
<reference evidence="2 3" key="1">
    <citation type="journal article" date="2013" name="J. Microbiol. Biotechnol.">
        <title>Novosphingobium ginsenosidimutans sp. nov., with the ability to convert ginsenoside.</title>
        <authorList>
            <person name="Kim J.K."/>
            <person name="He D."/>
            <person name="Liu Q.M."/>
            <person name="Park H.Y."/>
            <person name="Jung M.S."/>
            <person name="Yoon M.H."/>
            <person name="Kim S.C."/>
            <person name="Im W.T."/>
        </authorList>
    </citation>
    <scope>NUCLEOTIDE SEQUENCE [LARGE SCALE GENOMIC DNA]</scope>
    <source>
        <strain evidence="2 3">FW-6</strain>
    </source>
</reference>
<dbReference type="RefSeq" id="WP_147089996.1">
    <property type="nucleotide sequence ID" value="NZ_BAABJD010000001.1"/>
</dbReference>
<sequence length="178" mass="18976">MTSNPRDPLLNAAKVVVVLAQIVMIFGIVMLGIGIGALLTVGRAELAAEIAKAGAPPLSAWVVVAAMLVGATLLFLGWHFLKELLGIINSVGDGDPFRPDNADRLSRMGWIAVIAQLVVLPLAGIATWLSPYLDKVDRHMQIDGGLDGGSILLTLVLFILARVFREGARMREELEGTV</sequence>
<name>A0A5B8S490_9SPHN</name>
<dbReference type="InterPro" id="IPR021354">
    <property type="entry name" value="DUF2975"/>
</dbReference>
<keyword evidence="3" id="KW-1185">Reference proteome</keyword>
<organism evidence="2 3">
    <name type="scientific">Novosphingobium ginsenosidimutans</name>
    <dbReference type="NCBI Taxonomy" id="1176536"/>
    <lineage>
        <taxon>Bacteria</taxon>
        <taxon>Pseudomonadati</taxon>
        <taxon>Pseudomonadota</taxon>
        <taxon>Alphaproteobacteria</taxon>
        <taxon>Sphingomonadales</taxon>
        <taxon>Sphingomonadaceae</taxon>
        <taxon>Novosphingobium</taxon>
    </lineage>
</organism>
<accession>A0A5B8S490</accession>
<gene>
    <name evidence="2" type="ORF">FRF71_07365</name>
</gene>
<dbReference type="EMBL" id="CP042345">
    <property type="protein sequence ID" value="QEA15964.1"/>
    <property type="molecule type" value="Genomic_DNA"/>
</dbReference>
<dbReference type="OrthoDB" id="7349915at2"/>
<evidence type="ECO:0000313" key="2">
    <source>
        <dbReference type="EMBL" id="QEA15964.1"/>
    </source>
</evidence>
<dbReference type="AlphaFoldDB" id="A0A5B8S490"/>
<dbReference type="Pfam" id="PF11188">
    <property type="entry name" value="DUF2975"/>
    <property type="match status" value="1"/>
</dbReference>
<feature type="transmembrane region" description="Helical" evidence="1">
    <location>
        <begin position="148"/>
        <end position="164"/>
    </location>
</feature>
<feature type="transmembrane region" description="Helical" evidence="1">
    <location>
        <begin position="12"/>
        <end position="38"/>
    </location>
</feature>
<keyword evidence="1" id="KW-1133">Transmembrane helix</keyword>
<evidence type="ECO:0000256" key="1">
    <source>
        <dbReference type="SAM" id="Phobius"/>
    </source>
</evidence>
<keyword evidence="1" id="KW-0472">Membrane</keyword>
<evidence type="ECO:0000313" key="3">
    <source>
        <dbReference type="Proteomes" id="UP000321172"/>
    </source>
</evidence>
<dbReference type="Proteomes" id="UP000321172">
    <property type="component" value="Chromosome"/>
</dbReference>